<keyword evidence="7 17" id="KW-0378">Hydrolase</keyword>
<dbReference type="PANTHER" id="PTHR47707">
    <property type="entry name" value="8-OXO-DGTP DIPHOSPHATASE"/>
    <property type="match status" value="1"/>
</dbReference>
<proteinExistence type="inferred from homology"/>
<dbReference type="GO" id="GO:0035539">
    <property type="term" value="F:8-oxo-7,8-dihydrodeoxyguanosine triphosphate pyrophosphatase activity"/>
    <property type="evidence" value="ECO:0007669"/>
    <property type="project" value="UniProtKB-EC"/>
</dbReference>
<reference evidence="19 20" key="1">
    <citation type="submission" date="2023-10" db="EMBL/GenBank/DDBJ databases">
        <title>Complete genome sequence of a Sphingomonadaceae bacterium.</title>
        <authorList>
            <person name="Yan C."/>
        </authorList>
    </citation>
    <scope>NUCLEOTIDE SEQUENCE [LARGE SCALE GENOMIC DNA]</scope>
    <source>
        <strain evidence="19 20">SCSIO 66989</strain>
    </source>
</reference>
<evidence type="ECO:0000256" key="12">
    <source>
        <dbReference type="ARBA" id="ARBA00038905"/>
    </source>
</evidence>
<comment type="similarity">
    <text evidence="2 17">Belongs to the Nudix hydrolase family.</text>
</comment>
<keyword evidence="8" id="KW-0460">Magnesium</keyword>
<evidence type="ECO:0000256" key="3">
    <source>
        <dbReference type="ARBA" id="ARBA00022457"/>
    </source>
</evidence>
<dbReference type="GO" id="GO:0008413">
    <property type="term" value="F:8-oxo-7,8-dihydroguanosine triphosphate pyrophosphatase activity"/>
    <property type="evidence" value="ECO:0007669"/>
    <property type="project" value="TreeGrafter"/>
</dbReference>
<dbReference type="PRINTS" id="PR00502">
    <property type="entry name" value="NUDIXFAMILY"/>
</dbReference>
<evidence type="ECO:0000256" key="10">
    <source>
        <dbReference type="ARBA" id="ARBA00035861"/>
    </source>
</evidence>
<evidence type="ECO:0000256" key="9">
    <source>
        <dbReference type="ARBA" id="ARBA00023204"/>
    </source>
</evidence>
<evidence type="ECO:0000256" key="13">
    <source>
        <dbReference type="ARBA" id="ARBA00040794"/>
    </source>
</evidence>
<dbReference type="KEGG" id="acoa:RB602_09715"/>
<keyword evidence="4" id="KW-0235">DNA replication</keyword>
<gene>
    <name evidence="19" type="ORF">RB602_09715</name>
</gene>
<feature type="domain" description="Nudix hydrolase" evidence="18">
    <location>
        <begin position="5"/>
        <end position="133"/>
    </location>
</feature>
<comment type="catalytic activity">
    <reaction evidence="10">
        <text>8-oxo-dGTP + H2O = 8-oxo-dGMP + diphosphate + H(+)</text>
        <dbReference type="Rhea" id="RHEA:31575"/>
        <dbReference type="ChEBI" id="CHEBI:15377"/>
        <dbReference type="ChEBI" id="CHEBI:15378"/>
        <dbReference type="ChEBI" id="CHEBI:33019"/>
        <dbReference type="ChEBI" id="CHEBI:63224"/>
        <dbReference type="ChEBI" id="CHEBI:77896"/>
        <dbReference type="EC" id="3.6.1.55"/>
    </reaction>
</comment>
<keyword evidence="6" id="KW-0227">DNA damage</keyword>
<evidence type="ECO:0000256" key="11">
    <source>
        <dbReference type="ARBA" id="ARBA00036904"/>
    </source>
</evidence>
<dbReference type="GO" id="GO:0044715">
    <property type="term" value="F:8-oxo-dGDP phosphatase activity"/>
    <property type="evidence" value="ECO:0007669"/>
    <property type="project" value="TreeGrafter"/>
</dbReference>
<dbReference type="InterPro" id="IPR000086">
    <property type="entry name" value="NUDIX_hydrolase_dom"/>
</dbReference>
<evidence type="ECO:0000256" key="5">
    <source>
        <dbReference type="ARBA" id="ARBA00022723"/>
    </source>
</evidence>
<evidence type="ECO:0000256" key="1">
    <source>
        <dbReference type="ARBA" id="ARBA00001946"/>
    </source>
</evidence>
<dbReference type="EC" id="3.6.1.55" evidence="12"/>
<dbReference type="InterPro" id="IPR015797">
    <property type="entry name" value="NUDIX_hydrolase-like_dom_sf"/>
</dbReference>
<keyword evidence="20" id="KW-1185">Reference proteome</keyword>
<comment type="catalytic activity">
    <reaction evidence="11">
        <text>8-oxo-GTP + H2O = 8-oxo-GMP + diphosphate + H(+)</text>
        <dbReference type="Rhea" id="RHEA:67616"/>
        <dbReference type="ChEBI" id="CHEBI:15377"/>
        <dbReference type="ChEBI" id="CHEBI:15378"/>
        <dbReference type="ChEBI" id="CHEBI:33019"/>
        <dbReference type="ChEBI" id="CHEBI:143553"/>
        <dbReference type="ChEBI" id="CHEBI:145694"/>
    </reaction>
</comment>
<accession>A0AA97I0F2</accession>
<dbReference type="Pfam" id="PF00293">
    <property type="entry name" value="NUDIX"/>
    <property type="match status" value="1"/>
</dbReference>
<evidence type="ECO:0000313" key="20">
    <source>
        <dbReference type="Proteomes" id="UP001302429"/>
    </source>
</evidence>
<sequence length="133" mass="14950">MEKKLTIRFVVALAMRRDDGCYLLQKRPEGTSMAGLWEFPGGKVEAGESPEHALTREISEELGVTINPSQCLPLIFASEPLEGKHLILLLYQTDSWSGDPEALHAEELRWIKPEDMHNLPMPPADAPFIDQLK</sequence>
<dbReference type="PANTHER" id="PTHR47707:SF1">
    <property type="entry name" value="NUDIX HYDROLASE FAMILY PROTEIN"/>
    <property type="match status" value="1"/>
</dbReference>
<comment type="cofactor">
    <cofactor evidence="1">
        <name>Mg(2+)</name>
        <dbReference type="ChEBI" id="CHEBI:18420"/>
    </cofactor>
</comment>
<dbReference type="GO" id="GO:0006281">
    <property type="term" value="P:DNA repair"/>
    <property type="evidence" value="ECO:0007669"/>
    <property type="project" value="UniProtKB-KW"/>
</dbReference>
<dbReference type="PROSITE" id="PS00893">
    <property type="entry name" value="NUDIX_BOX"/>
    <property type="match status" value="1"/>
</dbReference>
<keyword evidence="9" id="KW-0234">DNA repair</keyword>
<evidence type="ECO:0000256" key="7">
    <source>
        <dbReference type="ARBA" id="ARBA00022801"/>
    </source>
</evidence>
<dbReference type="InterPro" id="IPR047127">
    <property type="entry name" value="MutT-like"/>
</dbReference>
<dbReference type="CDD" id="cd03425">
    <property type="entry name" value="NUDIX_MutT_NudA_like"/>
    <property type="match status" value="1"/>
</dbReference>
<evidence type="ECO:0000256" key="16">
    <source>
        <dbReference type="ARBA" id="ARBA00042798"/>
    </source>
</evidence>
<dbReference type="InterPro" id="IPR020084">
    <property type="entry name" value="NUDIX_hydrolase_CS"/>
</dbReference>
<evidence type="ECO:0000256" key="15">
    <source>
        <dbReference type="ARBA" id="ARBA00041979"/>
    </source>
</evidence>
<keyword evidence="3" id="KW-0515">Mutator protein</keyword>
<evidence type="ECO:0000256" key="17">
    <source>
        <dbReference type="RuleBase" id="RU003476"/>
    </source>
</evidence>
<dbReference type="PROSITE" id="PS51462">
    <property type="entry name" value="NUDIX"/>
    <property type="match status" value="1"/>
</dbReference>
<evidence type="ECO:0000256" key="8">
    <source>
        <dbReference type="ARBA" id="ARBA00022842"/>
    </source>
</evidence>
<dbReference type="GO" id="GO:0046872">
    <property type="term" value="F:metal ion binding"/>
    <property type="evidence" value="ECO:0007669"/>
    <property type="project" value="UniProtKB-KW"/>
</dbReference>
<evidence type="ECO:0000313" key="19">
    <source>
        <dbReference type="EMBL" id="WOE74130.1"/>
    </source>
</evidence>
<dbReference type="GO" id="GO:0006260">
    <property type="term" value="P:DNA replication"/>
    <property type="evidence" value="ECO:0007669"/>
    <property type="project" value="UniProtKB-KW"/>
</dbReference>
<dbReference type="InterPro" id="IPR020476">
    <property type="entry name" value="Nudix_hydrolase"/>
</dbReference>
<dbReference type="SUPFAM" id="SSF55811">
    <property type="entry name" value="Nudix"/>
    <property type="match status" value="1"/>
</dbReference>
<evidence type="ECO:0000256" key="4">
    <source>
        <dbReference type="ARBA" id="ARBA00022705"/>
    </source>
</evidence>
<dbReference type="RefSeq" id="WP_317080362.1">
    <property type="nucleotide sequence ID" value="NZ_CP136594.1"/>
</dbReference>
<evidence type="ECO:0000256" key="2">
    <source>
        <dbReference type="ARBA" id="ARBA00005582"/>
    </source>
</evidence>
<dbReference type="GO" id="GO:0044716">
    <property type="term" value="F:8-oxo-GDP phosphatase activity"/>
    <property type="evidence" value="ECO:0007669"/>
    <property type="project" value="TreeGrafter"/>
</dbReference>
<name>A0AA97I0F2_9SPHN</name>
<dbReference type="Proteomes" id="UP001302429">
    <property type="component" value="Chromosome"/>
</dbReference>
<evidence type="ECO:0000256" key="14">
    <source>
        <dbReference type="ARBA" id="ARBA00041592"/>
    </source>
</evidence>
<dbReference type="EMBL" id="CP136594">
    <property type="protein sequence ID" value="WOE74130.1"/>
    <property type="molecule type" value="Genomic_DNA"/>
</dbReference>
<dbReference type="Gene3D" id="3.90.79.10">
    <property type="entry name" value="Nucleoside Triphosphate Pyrophosphohydrolase"/>
    <property type="match status" value="1"/>
</dbReference>
<evidence type="ECO:0000256" key="6">
    <source>
        <dbReference type="ARBA" id="ARBA00022763"/>
    </source>
</evidence>
<evidence type="ECO:0000259" key="18">
    <source>
        <dbReference type="PROSITE" id="PS51462"/>
    </source>
</evidence>
<keyword evidence="5" id="KW-0479">Metal-binding</keyword>
<dbReference type="AlphaFoldDB" id="A0AA97I0F2"/>
<protein>
    <recommendedName>
        <fullName evidence="13">8-oxo-dGTP diphosphatase</fullName>
        <ecNumber evidence="12">3.6.1.55</ecNumber>
    </recommendedName>
    <alternativeName>
        <fullName evidence="16">7,8-dihydro-8-oxoguanine-triphosphatase</fullName>
    </alternativeName>
    <alternativeName>
        <fullName evidence="15">Mutator protein MutT</fullName>
    </alternativeName>
    <alternativeName>
        <fullName evidence="14">dGTP pyrophosphohydrolase</fullName>
    </alternativeName>
</protein>
<organism evidence="19 20">
    <name type="scientific">Alterisphingorhabdus coralli</name>
    <dbReference type="NCBI Taxonomy" id="3071408"/>
    <lineage>
        <taxon>Bacteria</taxon>
        <taxon>Pseudomonadati</taxon>
        <taxon>Pseudomonadota</taxon>
        <taxon>Alphaproteobacteria</taxon>
        <taxon>Sphingomonadales</taxon>
        <taxon>Sphingomonadaceae</taxon>
        <taxon>Alterisphingorhabdus (ex Yan et al. 2024)</taxon>
    </lineage>
</organism>